<accession>A6FYJ3</accession>
<dbReference type="RefSeq" id="WP_006969542.1">
    <property type="nucleotide sequence ID" value="NZ_ABCS01000004.1"/>
</dbReference>
<evidence type="ECO:0000313" key="1">
    <source>
        <dbReference type="EMBL" id="EDM81265.1"/>
    </source>
</evidence>
<comment type="caution">
    <text evidence="1">The sequence shown here is derived from an EMBL/GenBank/DDBJ whole genome shotgun (WGS) entry which is preliminary data.</text>
</comment>
<evidence type="ECO:0000313" key="2">
    <source>
        <dbReference type="Proteomes" id="UP000005801"/>
    </source>
</evidence>
<protein>
    <submittedName>
        <fullName evidence="1">Uncharacterized protein</fullName>
    </submittedName>
</protein>
<sequence length="259" mass="28908">MRRLDIVEQLAQYLETLDWDATTRDLIRRVQGHSPIAVELLAYENLRSPTLEAQRVAAIQLRVLRSYAAELRWLAALSESEPLRPSTRAAIGHLLAELSDLPGSPGSPRLPELLESAFLYHALFAKLRPWLPPVARAFEHAEVLDLLALALEPARQTELRPRFEALWAMFHRVIQLPSTKLALLDGARPDRLARTIKELALERIEIAPAPPWNSPSWAMPWLAGRNAPLRALASNSAPDLRDVDSTAERAVALLSLDCG</sequence>
<dbReference type="AlphaFoldDB" id="A6FYJ3"/>
<reference evidence="1 2" key="1">
    <citation type="submission" date="2007-06" db="EMBL/GenBank/DDBJ databases">
        <authorList>
            <person name="Shimkets L."/>
            <person name="Ferriera S."/>
            <person name="Johnson J."/>
            <person name="Kravitz S."/>
            <person name="Beeson K."/>
            <person name="Sutton G."/>
            <person name="Rogers Y.-H."/>
            <person name="Friedman R."/>
            <person name="Frazier M."/>
            <person name="Venter J.C."/>
        </authorList>
    </citation>
    <scope>NUCLEOTIDE SEQUENCE [LARGE SCALE GENOMIC DNA]</scope>
    <source>
        <strain evidence="1 2">SIR-1</strain>
    </source>
</reference>
<gene>
    <name evidence="1" type="ORF">PPSIR1_40315</name>
</gene>
<dbReference type="EMBL" id="ABCS01000004">
    <property type="protein sequence ID" value="EDM81265.1"/>
    <property type="molecule type" value="Genomic_DNA"/>
</dbReference>
<dbReference type="OrthoDB" id="9827108at2"/>
<proteinExistence type="predicted"/>
<dbReference type="Proteomes" id="UP000005801">
    <property type="component" value="Unassembled WGS sequence"/>
</dbReference>
<keyword evidence="2" id="KW-1185">Reference proteome</keyword>
<organism evidence="1 2">
    <name type="scientific">Plesiocystis pacifica SIR-1</name>
    <dbReference type="NCBI Taxonomy" id="391625"/>
    <lineage>
        <taxon>Bacteria</taxon>
        <taxon>Pseudomonadati</taxon>
        <taxon>Myxococcota</taxon>
        <taxon>Polyangia</taxon>
        <taxon>Nannocystales</taxon>
        <taxon>Nannocystaceae</taxon>
        <taxon>Plesiocystis</taxon>
    </lineage>
</organism>
<name>A6FYJ3_9BACT</name>